<dbReference type="EMBL" id="FQXZ01000011">
    <property type="protein sequence ID" value="SHH97538.1"/>
    <property type="molecule type" value="Genomic_DNA"/>
</dbReference>
<dbReference type="InterPro" id="IPR001173">
    <property type="entry name" value="Glyco_trans_2-like"/>
</dbReference>
<accession>A0A1M5XDB7</accession>
<evidence type="ECO:0000256" key="1">
    <source>
        <dbReference type="ARBA" id="ARBA00004236"/>
    </source>
</evidence>
<dbReference type="InterPro" id="IPR029044">
    <property type="entry name" value="Nucleotide-diphossugar_trans"/>
</dbReference>
<evidence type="ECO:0000256" key="3">
    <source>
        <dbReference type="ARBA" id="ARBA00022676"/>
    </source>
</evidence>
<dbReference type="Proteomes" id="UP000184608">
    <property type="component" value="Unassembled WGS sequence"/>
</dbReference>
<dbReference type="Gene3D" id="3.90.550.10">
    <property type="entry name" value="Spore Coat Polysaccharide Biosynthesis Protein SpsA, Chain A"/>
    <property type="match status" value="1"/>
</dbReference>
<keyword evidence="8" id="KW-1185">Reference proteome</keyword>
<protein>
    <submittedName>
        <fullName evidence="7">N-glycosyltransferase</fullName>
    </submittedName>
</protein>
<dbReference type="OrthoDB" id="5291101at2"/>
<dbReference type="PANTHER" id="PTHR43646:SF2">
    <property type="entry name" value="GLYCOSYLTRANSFERASE 2-LIKE DOMAIN-CONTAINING PROTEIN"/>
    <property type="match status" value="1"/>
</dbReference>
<proteinExistence type="predicted"/>
<name>A0A1M5XDB7_9VIBR</name>
<evidence type="ECO:0000313" key="7">
    <source>
        <dbReference type="EMBL" id="SHH97538.1"/>
    </source>
</evidence>
<keyword evidence="4 7" id="KW-0808">Transferase</keyword>
<dbReference type="InterPro" id="IPR026461">
    <property type="entry name" value="Trfase_2_rSAM/seldom_assoc"/>
</dbReference>
<organism evidence="7 8">
    <name type="scientific">Vibrio aerogenes CECT 7868</name>
    <dbReference type="NCBI Taxonomy" id="1216006"/>
    <lineage>
        <taxon>Bacteria</taxon>
        <taxon>Pseudomonadati</taxon>
        <taxon>Pseudomonadota</taxon>
        <taxon>Gammaproteobacteria</taxon>
        <taxon>Vibrionales</taxon>
        <taxon>Vibrionaceae</taxon>
        <taxon>Vibrio</taxon>
    </lineage>
</organism>
<keyword evidence="5" id="KW-0472">Membrane</keyword>
<dbReference type="CDD" id="cd02522">
    <property type="entry name" value="GT_2_like_a"/>
    <property type="match status" value="1"/>
</dbReference>
<evidence type="ECO:0000256" key="2">
    <source>
        <dbReference type="ARBA" id="ARBA00022475"/>
    </source>
</evidence>
<keyword evidence="2" id="KW-1003">Cell membrane</keyword>
<feature type="domain" description="Glycosyltransferase 2-like" evidence="6">
    <location>
        <begin position="25"/>
        <end position="118"/>
    </location>
</feature>
<comment type="subcellular location">
    <subcellularLocation>
        <location evidence="1">Cell membrane</location>
    </subcellularLocation>
</comment>
<evidence type="ECO:0000313" key="8">
    <source>
        <dbReference type="Proteomes" id="UP000184608"/>
    </source>
</evidence>
<dbReference type="NCBIfam" id="TIGR04283">
    <property type="entry name" value="glyco_like_mftF"/>
    <property type="match status" value="1"/>
</dbReference>
<gene>
    <name evidence="7" type="ORF">VA7868_01093</name>
</gene>
<keyword evidence="3" id="KW-0328">Glycosyltransferase</keyword>
<dbReference type="GO" id="GO:0005886">
    <property type="term" value="C:plasma membrane"/>
    <property type="evidence" value="ECO:0007669"/>
    <property type="project" value="UniProtKB-SubCell"/>
</dbReference>
<sequence length="243" mass="28032">MKKVSTSKRQDDRQADFNLTQPLLSFIVPMLNEVQQLPDLISHLKVWQSHGHEVLLVDGGSNDSSVFLAQSEGLRVIQSERGRAKQMNVGAATANGRILVFLHADTRLPLLADQMMIKGLRHRKWGRFDVRLTGEAWMLRVVALLMNFRSCLTGIATGDQTIFVDREAFWTIGGFPEQPLMEDIEISKRLLSQSRPCCLHTKATTSGRRWQKRGIWRTIWLMWRLRWAYWRGVSAEQLAEEYR</sequence>
<evidence type="ECO:0000256" key="4">
    <source>
        <dbReference type="ARBA" id="ARBA00022679"/>
    </source>
</evidence>
<dbReference type="SUPFAM" id="SSF53448">
    <property type="entry name" value="Nucleotide-diphospho-sugar transferases"/>
    <property type="match status" value="1"/>
</dbReference>
<reference evidence="7 8" key="1">
    <citation type="submission" date="2016-11" db="EMBL/GenBank/DDBJ databases">
        <authorList>
            <person name="Jaros S."/>
            <person name="Januszkiewicz K."/>
            <person name="Wedrychowicz H."/>
        </authorList>
    </citation>
    <scope>NUCLEOTIDE SEQUENCE [LARGE SCALE GENOMIC DNA]</scope>
    <source>
        <strain evidence="7 8">CECT 7868</strain>
    </source>
</reference>
<dbReference type="Pfam" id="PF00535">
    <property type="entry name" value="Glycos_transf_2"/>
    <property type="match status" value="1"/>
</dbReference>
<dbReference type="AlphaFoldDB" id="A0A1M5XDB7"/>
<dbReference type="RefSeq" id="WP_073602857.1">
    <property type="nucleotide sequence ID" value="NZ_FQXZ01000011.1"/>
</dbReference>
<dbReference type="PANTHER" id="PTHR43646">
    <property type="entry name" value="GLYCOSYLTRANSFERASE"/>
    <property type="match status" value="1"/>
</dbReference>
<evidence type="ECO:0000256" key="5">
    <source>
        <dbReference type="ARBA" id="ARBA00023136"/>
    </source>
</evidence>
<dbReference type="GO" id="GO:0016757">
    <property type="term" value="F:glycosyltransferase activity"/>
    <property type="evidence" value="ECO:0007669"/>
    <property type="project" value="UniProtKB-KW"/>
</dbReference>
<dbReference type="STRING" id="1216006.VA7868_01093"/>
<evidence type="ECO:0000259" key="6">
    <source>
        <dbReference type="Pfam" id="PF00535"/>
    </source>
</evidence>